<keyword evidence="3" id="KW-1185">Reference proteome</keyword>
<dbReference type="Pfam" id="PF02575">
    <property type="entry name" value="YbaB_DNA_bd"/>
    <property type="match status" value="1"/>
</dbReference>
<dbReference type="Gene3D" id="3.30.1310.10">
    <property type="entry name" value="Nucleoid-associated protein YbaB-like domain"/>
    <property type="match status" value="1"/>
</dbReference>
<protein>
    <recommendedName>
        <fullName evidence="4">YbaB/EbfC DNA-binding family protein</fullName>
    </recommendedName>
</protein>
<reference evidence="2" key="1">
    <citation type="submission" date="2017-09" db="EMBL/GenBank/DDBJ databases">
        <title>Complete Genome Sequence of ansamitocin-producing Bacterium Actinosynnema pretiosum X47.</title>
        <authorList>
            <person name="Cao G."/>
            <person name="Zong G."/>
            <person name="Zhong C."/>
            <person name="Fu J."/>
        </authorList>
    </citation>
    <scope>NUCLEOTIDE SEQUENCE [LARGE SCALE GENOMIC DNA]</scope>
    <source>
        <strain evidence="2">X47</strain>
    </source>
</reference>
<dbReference type="SUPFAM" id="SSF82607">
    <property type="entry name" value="YbaB-like"/>
    <property type="match status" value="1"/>
</dbReference>
<feature type="compositionally biased region" description="Pro residues" evidence="1">
    <location>
        <begin position="121"/>
        <end position="159"/>
    </location>
</feature>
<name>A0A290Z8Y5_9PSEU</name>
<dbReference type="KEGG" id="apre:CNX65_21130"/>
<dbReference type="InterPro" id="IPR004401">
    <property type="entry name" value="YbaB/EbfC"/>
</dbReference>
<organism evidence="2 3">
    <name type="scientific">Actinosynnema pretiosum</name>
    <dbReference type="NCBI Taxonomy" id="42197"/>
    <lineage>
        <taxon>Bacteria</taxon>
        <taxon>Bacillati</taxon>
        <taxon>Actinomycetota</taxon>
        <taxon>Actinomycetes</taxon>
        <taxon>Pseudonocardiales</taxon>
        <taxon>Pseudonocardiaceae</taxon>
        <taxon>Actinosynnema</taxon>
    </lineage>
</organism>
<dbReference type="AlphaFoldDB" id="A0A290Z8Y5"/>
<proteinExistence type="predicted"/>
<feature type="region of interest" description="Disordered" evidence="1">
    <location>
        <begin position="116"/>
        <end position="192"/>
    </location>
</feature>
<sequence length="192" mass="20061">MNPVTGDPDALMRGWDQQIQNSLRQADQLTRVARELSVTRRSPDGAVTVTVDSGGNVIALDLGDAALRKRAPELSAEILSTMRAAQSQLAARMQEAVTPILGGDSDATEAIVGGLKEKFPEPPPEPPAGQQPPPHPGPPPPPPPPPAPGAFPPPAPPQGAGPAPGAAPRRAARPDDDEDFGNRDWASDRKGW</sequence>
<feature type="compositionally biased region" description="Low complexity" evidence="1">
    <location>
        <begin position="160"/>
        <end position="169"/>
    </location>
</feature>
<dbReference type="RefSeq" id="WP_096495312.1">
    <property type="nucleotide sequence ID" value="NZ_CP023445.1"/>
</dbReference>
<evidence type="ECO:0000313" key="2">
    <source>
        <dbReference type="EMBL" id="ATE55478.1"/>
    </source>
</evidence>
<evidence type="ECO:0000256" key="1">
    <source>
        <dbReference type="SAM" id="MobiDB-lite"/>
    </source>
</evidence>
<dbReference type="InterPro" id="IPR036894">
    <property type="entry name" value="YbaB-like_sf"/>
</dbReference>
<evidence type="ECO:0000313" key="3">
    <source>
        <dbReference type="Proteomes" id="UP000218505"/>
    </source>
</evidence>
<dbReference type="Proteomes" id="UP000218505">
    <property type="component" value="Chromosome"/>
</dbReference>
<feature type="compositionally biased region" description="Basic and acidic residues" evidence="1">
    <location>
        <begin position="180"/>
        <end position="192"/>
    </location>
</feature>
<gene>
    <name evidence="2" type="ORF">CNX65_21130</name>
</gene>
<dbReference type="EMBL" id="CP023445">
    <property type="protein sequence ID" value="ATE55478.1"/>
    <property type="molecule type" value="Genomic_DNA"/>
</dbReference>
<evidence type="ECO:0008006" key="4">
    <source>
        <dbReference type="Google" id="ProtNLM"/>
    </source>
</evidence>
<accession>A0A290Z8Y5</accession>
<dbReference type="GO" id="GO:0003677">
    <property type="term" value="F:DNA binding"/>
    <property type="evidence" value="ECO:0007669"/>
    <property type="project" value="InterPro"/>
</dbReference>